<evidence type="ECO:0000256" key="11">
    <source>
        <dbReference type="ARBA" id="ARBA00040441"/>
    </source>
</evidence>
<comment type="similarity">
    <text evidence="10">Belongs to the shisa family.</text>
</comment>
<evidence type="ECO:0000256" key="12">
    <source>
        <dbReference type="ARBA" id="ARBA00041983"/>
    </source>
</evidence>
<dbReference type="AlphaFoldDB" id="A0AA88Q7N7"/>
<dbReference type="InterPro" id="IPR053891">
    <property type="entry name" value="Shisa_N"/>
</dbReference>
<evidence type="ECO:0000256" key="5">
    <source>
        <dbReference type="ARBA" id="ARBA00022824"/>
    </source>
</evidence>
<dbReference type="Proteomes" id="UP001187343">
    <property type="component" value="Unassembled WGS sequence"/>
</dbReference>
<evidence type="ECO:0000256" key="7">
    <source>
        <dbReference type="ARBA" id="ARBA00023136"/>
    </source>
</evidence>
<evidence type="ECO:0000313" key="13">
    <source>
        <dbReference type="EMBL" id="KAK2906769.1"/>
    </source>
</evidence>
<keyword evidence="8" id="KW-0539">Nucleus</keyword>
<dbReference type="PANTHER" id="PTHR31395">
    <property type="entry name" value="SHISA"/>
    <property type="match status" value="1"/>
</dbReference>
<dbReference type="GO" id="GO:0006915">
    <property type="term" value="P:apoptotic process"/>
    <property type="evidence" value="ECO:0007669"/>
    <property type="project" value="UniProtKB-KW"/>
</dbReference>
<reference evidence="13" key="1">
    <citation type="submission" date="2023-08" db="EMBL/GenBank/DDBJ databases">
        <title>Chromosome-level Genome Assembly of mud carp (Cirrhinus molitorella).</title>
        <authorList>
            <person name="Liu H."/>
        </authorList>
    </citation>
    <scope>NUCLEOTIDE SEQUENCE</scope>
    <source>
        <strain evidence="13">Prfri</strain>
        <tissue evidence="13">Muscle</tissue>
    </source>
</reference>
<keyword evidence="14" id="KW-1185">Reference proteome</keyword>
<proteinExistence type="inferred from homology"/>
<evidence type="ECO:0000256" key="1">
    <source>
        <dbReference type="ARBA" id="ARBA00004115"/>
    </source>
</evidence>
<keyword evidence="6" id="KW-1133">Transmembrane helix</keyword>
<keyword evidence="4" id="KW-0053">Apoptosis</keyword>
<sequence length="234" mass="25826">MASTLQVILLLSAGLFTVKAGLYEDCKSYYTINQEYRSGFKCFLQHCCGTCDYRYCCSTESSRFTEREQTFCDIRNSDALTIILIILGVVFNIVVFIVCCCCPCCCIYKMCRKPRPVAGTNVTAVTNMQCVQQQPVIQAAPYLQYQPVPTQQGYGGQPMQMGPYQGQPYAPGPPPSYHTAMSPGYPTSQSAYAGDQAMYPTQPPAPKGVDYMPSETPSQPAYNPTYAQPPNTGY</sequence>
<keyword evidence="5" id="KW-0256">Endoplasmic reticulum</keyword>
<comment type="function">
    <text evidence="9">Can induce apoptosis in a caspase-dependent manner and plays a role in p53/TP53-dependent apoptosis.</text>
</comment>
<evidence type="ECO:0000256" key="3">
    <source>
        <dbReference type="ARBA" id="ARBA00022692"/>
    </source>
</evidence>
<evidence type="ECO:0000256" key="10">
    <source>
        <dbReference type="ARBA" id="ARBA00038108"/>
    </source>
</evidence>
<dbReference type="PANTHER" id="PTHR31395:SF14">
    <property type="entry name" value="PROTEIN SHISA-5"/>
    <property type="match status" value="1"/>
</dbReference>
<comment type="subcellular location">
    <subcellularLocation>
        <location evidence="1">Endoplasmic reticulum membrane</location>
        <topology evidence="1">Single-pass type I membrane protein</topology>
    </subcellularLocation>
    <subcellularLocation>
        <location evidence="2">Nucleus membrane</location>
    </subcellularLocation>
</comment>
<dbReference type="EMBL" id="JAUYZG010000005">
    <property type="protein sequence ID" value="KAK2906769.1"/>
    <property type="molecule type" value="Genomic_DNA"/>
</dbReference>
<name>A0AA88Q7N7_9TELE</name>
<gene>
    <name evidence="13" type="ORF">Q8A67_005754</name>
</gene>
<accession>A0AA88Q7N7</accession>
<evidence type="ECO:0000256" key="4">
    <source>
        <dbReference type="ARBA" id="ARBA00022703"/>
    </source>
</evidence>
<comment type="caution">
    <text evidence="13">The sequence shown here is derived from an EMBL/GenBank/DDBJ whole genome shotgun (WGS) entry which is preliminary data.</text>
</comment>
<dbReference type="Pfam" id="PF13908">
    <property type="entry name" value="Shisa_N"/>
    <property type="match status" value="1"/>
</dbReference>
<evidence type="ECO:0000256" key="8">
    <source>
        <dbReference type="ARBA" id="ARBA00023242"/>
    </source>
</evidence>
<evidence type="ECO:0000256" key="6">
    <source>
        <dbReference type="ARBA" id="ARBA00022989"/>
    </source>
</evidence>
<dbReference type="GO" id="GO:0005789">
    <property type="term" value="C:endoplasmic reticulum membrane"/>
    <property type="evidence" value="ECO:0007669"/>
    <property type="project" value="UniProtKB-SubCell"/>
</dbReference>
<evidence type="ECO:0000313" key="14">
    <source>
        <dbReference type="Proteomes" id="UP001187343"/>
    </source>
</evidence>
<dbReference type="InterPro" id="IPR026910">
    <property type="entry name" value="Shisa"/>
</dbReference>
<keyword evidence="7" id="KW-0472">Membrane</keyword>
<dbReference type="GO" id="GO:0031965">
    <property type="term" value="C:nuclear membrane"/>
    <property type="evidence" value="ECO:0007669"/>
    <property type="project" value="UniProtKB-SubCell"/>
</dbReference>
<evidence type="ECO:0000256" key="9">
    <source>
        <dbReference type="ARBA" id="ARBA00037507"/>
    </source>
</evidence>
<keyword evidence="3" id="KW-0812">Transmembrane</keyword>
<organism evidence="13 14">
    <name type="scientific">Cirrhinus molitorella</name>
    <name type="common">mud carp</name>
    <dbReference type="NCBI Taxonomy" id="172907"/>
    <lineage>
        <taxon>Eukaryota</taxon>
        <taxon>Metazoa</taxon>
        <taxon>Chordata</taxon>
        <taxon>Craniata</taxon>
        <taxon>Vertebrata</taxon>
        <taxon>Euteleostomi</taxon>
        <taxon>Actinopterygii</taxon>
        <taxon>Neopterygii</taxon>
        <taxon>Teleostei</taxon>
        <taxon>Ostariophysi</taxon>
        <taxon>Cypriniformes</taxon>
        <taxon>Cyprinidae</taxon>
        <taxon>Labeoninae</taxon>
        <taxon>Labeonini</taxon>
        <taxon>Cirrhinus</taxon>
    </lineage>
</organism>
<protein>
    <recommendedName>
        <fullName evidence="11">Protein shisa-5</fullName>
    </recommendedName>
    <alternativeName>
        <fullName evidence="12">Scotin</fullName>
    </alternativeName>
</protein>
<evidence type="ECO:0000256" key="2">
    <source>
        <dbReference type="ARBA" id="ARBA00004126"/>
    </source>
</evidence>